<dbReference type="Proteomes" id="UP000260983">
    <property type="component" value="Unassembled WGS sequence"/>
</dbReference>
<comment type="caution">
    <text evidence="2">The sequence shown here is derived from an EMBL/GenBank/DDBJ whole genome shotgun (WGS) entry which is preliminary data.</text>
</comment>
<name>A0A3E5B707_9BACE</name>
<dbReference type="AlphaFoldDB" id="A0A3E5B707"/>
<dbReference type="EMBL" id="QSUL01000011">
    <property type="protein sequence ID" value="RGN33304.1"/>
    <property type="molecule type" value="Genomic_DNA"/>
</dbReference>
<proteinExistence type="predicted"/>
<feature type="chain" id="PRO_5017667281" evidence="1">
    <location>
        <begin position="24"/>
        <end position="315"/>
    </location>
</feature>
<accession>A0A3E5B707</accession>
<organism evidence="2 3">
    <name type="scientific">Bacteroides oleiciplenus</name>
    <dbReference type="NCBI Taxonomy" id="626931"/>
    <lineage>
        <taxon>Bacteria</taxon>
        <taxon>Pseudomonadati</taxon>
        <taxon>Bacteroidota</taxon>
        <taxon>Bacteroidia</taxon>
        <taxon>Bacteroidales</taxon>
        <taxon>Bacteroidaceae</taxon>
        <taxon>Bacteroides</taxon>
    </lineage>
</organism>
<evidence type="ECO:0000313" key="2">
    <source>
        <dbReference type="EMBL" id="RGN33304.1"/>
    </source>
</evidence>
<evidence type="ECO:0000313" key="3">
    <source>
        <dbReference type="Proteomes" id="UP000260983"/>
    </source>
</evidence>
<protein>
    <submittedName>
        <fullName evidence="2">DUF4858 domain-containing protein</fullName>
    </submittedName>
</protein>
<dbReference type="RefSeq" id="WP_117724908.1">
    <property type="nucleotide sequence ID" value="NZ_QSUL01000011.1"/>
</dbReference>
<dbReference type="Pfam" id="PF16150">
    <property type="entry name" value="DUF4858"/>
    <property type="match status" value="1"/>
</dbReference>
<sequence>MKKIIKVAILFMACLWCAMDCCAQWTAQDSLNLKKILESSEEIELNKSAIQSIGTNFNQLPEQPIIYKDRFHFDTSLPDSPYPLGQEPLRKPGMSLMPYSGATKYNYDPIYKKRIEFTTDKKPFGKEIMFQESAGEIINKGSFNYSLDELFTKKFWDFRTRKNARKTLIALSLYSKPDEAKGRYEYYRLDEGDYAMNFVGSVEAQEKINTDLKEHEQLKKGLLYFKYTSEGKGDFTFYLPDMHNLKGTFIRNWNGYRLFYKGMELVVSFAQIGGRFYRLKLNLTQQFRSFYPSDEIEKVLFTTTALKISSGSDRR</sequence>
<reference evidence="2 3" key="1">
    <citation type="submission" date="2018-08" db="EMBL/GenBank/DDBJ databases">
        <title>A genome reference for cultivated species of the human gut microbiota.</title>
        <authorList>
            <person name="Zou Y."/>
            <person name="Xue W."/>
            <person name="Luo G."/>
        </authorList>
    </citation>
    <scope>NUCLEOTIDE SEQUENCE [LARGE SCALE GENOMIC DNA]</scope>
    <source>
        <strain evidence="2 3">OM05-15BH</strain>
    </source>
</reference>
<feature type="signal peptide" evidence="1">
    <location>
        <begin position="1"/>
        <end position="23"/>
    </location>
</feature>
<gene>
    <name evidence="2" type="ORF">DXB65_16375</name>
</gene>
<evidence type="ECO:0000256" key="1">
    <source>
        <dbReference type="SAM" id="SignalP"/>
    </source>
</evidence>
<dbReference type="InterPro" id="IPR032338">
    <property type="entry name" value="DUF4858"/>
</dbReference>
<keyword evidence="1" id="KW-0732">Signal</keyword>